<evidence type="ECO:0008006" key="3">
    <source>
        <dbReference type="Google" id="ProtNLM"/>
    </source>
</evidence>
<feature type="non-terminal residue" evidence="2">
    <location>
        <position position="118"/>
    </location>
</feature>
<gene>
    <name evidence="2" type="ORF">METZ01_LOCUS270087</name>
</gene>
<dbReference type="EMBL" id="UINC01077263">
    <property type="protein sequence ID" value="SVC17233.1"/>
    <property type="molecule type" value="Genomic_DNA"/>
</dbReference>
<keyword evidence="1" id="KW-1133">Transmembrane helix</keyword>
<accession>A0A382K137</accession>
<feature type="non-terminal residue" evidence="2">
    <location>
        <position position="1"/>
    </location>
</feature>
<organism evidence="2">
    <name type="scientific">marine metagenome</name>
    <dbReference type="NCBI Taxonomy" id="408172"/>
    <lineage>
        <taxon>unclassified sequences</taxon>
        <taxon>metagenomes</taxon>
        <taxon>ecological metagenomes</taxon>
    </lineage>
</organism>
<feature type="transmembrane region" description="Helical" evidence="1">
    <location>
        <begin position="6"/>
        <end position="29"/>
    </location>
</feature>
<reference evidence="2" key="1">
    <citation type="submission" date="2018-05" db="EMBL/GenBank/DDBJ databases">
        <authorList>
            <person name="Lanie J.A."/>
            <person name="Ng W.-L."/>
            <person name="Kazmierczak K.M."/>
            <person name="Andrzejewski T.M."/>
            <person name="Davidsen T.M."/>
            <person name="Wayne K.J."/>
            <person name="Tettelin H."/>
            <person name="Glass J.I."/>
            <person name="Rusch D."/>
            <person name="Podicherti R."/>
            <person name="Tsui H.-C.T."/>
            <person name="Winkler M.E."/>
        </authorList>
    </citation>
    <scope>NUCLEOTIDE SEQUENCE</scope>
</reference>
<evidence type="ECO:0000256" key="1">
    <source>
        <dbReference type="SAM" id="Phobius"/>
    </source>
</evidence>
<keyword evidence="1" id="KW-0472">Membrane</keyword>
<protein>
    <recommendedName>
        <fullName evidence="3">CARDB domain-containing protein</fullName>
    </recommendedName>
</protein>
<dbReference type="AlphaFoldDB" id="A0A382K137"/>
<sequence length="118" mass="12962">VVVPFILLAVMIGYVFGPGSELISFGVVIPEISIEKVEFVDSEIIATVRNTGPIAVDIVMADINDRIYPAAIEPDKHLERFESAVVRIPFEWNEGEPYAVGLTIDDGTRFEKQVDVAA</sequence>
<evidence type="ECO:0000313" key="2">
    <source>
        <dbReference type="EMBL" id="SVC17233.1"/>
    </source>
</evidence>
<name>A0A382K137_9ZZZZ</name>
<proteinExistence type="predicted"/>
<keyword evidence="1" id="KW-0812">Transmembrane</keyword>